<accession>A0A9W7CA31</accession>
<evidence type="ECO:0000313" key="3">
    <source>
        <dbReference type="Proteomes" id="UP001165160"/>
    </source>
</evidence>
<feature type="compositionally biased region" description="Polar residues" evidence="1">
    <location>
        <begin position="201"/>
        <end position="210"/>
    </location>
</feature>
<dbReference type="EMBL" id="BRXX01000273">
    <property type="protein sequence ID" value="GMI01993.1"/>
    <property type="molecule type" value="Genomic_DNA"/>
</dbReference>
<feature type="region of interest" description="Disordered" evidence="1">
    <location>
        <begin position="1"/>
        <end position="22"/>
    </location>
</feature>
<dbReference type="AlphaFoldDB" id="A0A9W7CA31"/>
<name>A0A9W7CA31_9STRA</name>
<gene>
    <name evidence="2" type="ORF">TrVE_jg11493</name>
</gene>
<protein>
    <submittedName>
        <fullName evidence="2">Uncharacterized protein</fullName>
    </submittedName>
</protein>
<feature type="region of interest" description="Disordered" evidence="1">
    <location>
        <begin position="251"/>
        <end position="272"/>
    </location>
</feature>
<evidence type="ECO:0000313" key="2">
    <source>
        <dbReference type="EMBL" id="GMI01993.1"/>
    </source>
</evidence>
<sequence length="325" mass="36149">MRAAESNRQQAEHAARFDVDGNPIDASWREELAEIAECPTYANTPIPRPPPKERSKNTNTKTKTPPLAAPFSGVKFRKHTITGYSLFLKKTCADLKEQRFSGNMFKQGSVLWGHLTEDEQKVWKGNARLANIAAREPSETGTTTEDAPNPSSAIDAGVDDENSTVVSDDGGEDSPNLESLDSFAPAPAVSLPNTPAVPHAASQQNAQSVSGEELDELVDQKLEQIKKMEAARSELKNRKQAILEDLKKSTDFEKESDEERTKMLERHEREKEQFKSKRINKQKELVSKVVCEDKLKQVLEELDVSSKELRSLLFVDGNGDGEMDI</sequence>
<feature type="compositionally biased region" description="Polar residues" evidence="1">
    <location>
        <begin position="139"/>
        <end position="152"/>
    </location>
</feature>
<proteinExistence type="predicted"/>
<reference evidence="3" key="1">
    <citation type="journal article" date="2023" name="Commun. Biol.">
        <title>Genome analysis of Parmales, the sister group of diatoms, reveals the evolutionary specialization of diatoms from phago-mixotrophs to photoautotrophs.</title>
        <authorList>
            <person name="Ban H."/>
            <person name="Sato S."/>
            <person name="Yoshikawa S."/>
            <person name="Yamada K."/>
            <person name="Nakamura Y."/>
            <person name="Ichinomiya M."/>
            <person name="Sato N."/>
            <person name="Blanc-Mathieu R."/>
            <person name="Endo H."/>
            <person name="Kuwata A."/>
            <person name="Ogata H."/>
        </authorList>
    </citation>
    <scope>NUCLEOTIDE SEQUENCE [LARGE SCALE GENOMIC DNA]</scope>
    <source>
        <strain evidence="3">NIES 3699</strain>
    </source>
</reference>
<dbReference type="Proteomes" id="UP001165160">
    <property type="component" value="Unassembled WGS sequence"/>
</dbReference>
<feature type="compositionally biased region" description="Basic and acidic residues" evidence="1">
    <location>
        <begin position="10"/>
        <end position="19"/>
    </location>
</feature>
<feature type="region of interest" description="Disordered" evidence="1">
    <location>
        <begin position="38"/>
        <end position="70"/>
    </location>
</feature>
<evidence type="ECO:0000256" key="1">
    <source>
        <dbReference type="SAM" id="MobiDB-lite"/>
    </source>
</evidence>
<organism evidence="2 3">
    <name type="scientific">Triparma verrucosa</name>
    <dbReference type="NCBI Taxonomy" id="1606542"/>
    <lineage>
        <taxon>Eukaryota</taxon>
        <taxon>Sar</taxon>
        <taxon>Stramenopiles</taxon>
        <taxon>Ochrophyta</taxon>
        <taxon>Bolidophyceae</taxon>
        <taxon>Parmales</taxon>
        <taxon>Triparmaceae</taxon>
        <taxon>Triparma</taxon>
    </lineage>
</organism>
<comment type="caution">
    <text evidence="2">The sequence shown here is derived from an EMBL/GenBank/DDBJ whole genome shotgun (WGS) entry which is preliminary data.</text>
</comment>
<feature type="region of interest" description="Disordered" evidence="1">
    <location>
        <begin position="133"/>
        <end position="215"/>
    </location>
</feature>
<keyword evidence="3" id="KW-1185">Reference proteome</keyword>